<feature type="compositionally biased region" description="Polar residues" evidence="1">
    <location>
        <begin position="961"/>
        <end position="970"/>
    </location>
</feature>
<feature type="domain" description="F-box" evidence="2">
    <location>
        <begin position="351"/>
        <end position="401"/>
    </location>
</feature>
<reference evidence="3" key="1">
    <citation type="submission" date="2020-09" db="EMBL/GenBank/DDBJ databases">
        <title>Genome-Enabled Discovery of Anthraquinone Biosynthesis in Senna tora.</title>
        <authorList>
            <person name="Kang S.-H."/>
            <person name="Pandey R.P."/>
            <person name="Lee C.-M."/>
            <person name="Sim J.-S."/>
            <person name="Jeong J.-T."/>
            <person name="Choi B.-S."/>
            <person name="Jung M."/>
            <person name="Ginzburg D."/>
            <person name="Zhao K."/>
            <person name="Won S.Y."/>
            <person name="Oh T.-J."/>
            <person name="Yu Y."/>
            <person name="Kim N.-H."/>
            <person name="Lee O.R."/>
            <person name="Lee T.-H."/>
            <person name="Bashyal P."/>
            <person name="Kim T.-S."/>
            <person name="Lee W.-H."/>
            <person name="Kawkins C."/>
            <person name="Kim C.-K."/>
            <person name="Kim J.S."/>
            <person name="Ahn B.O."/>
            <person name="Rhee S.Y."/>
            <person name="Sohng J.K."/>
        </authorList>
    </citation>
    <scope>NUCLEOTIDE SEQUENCE</scope>
    <source>
        <tissue evidence="3">Leaf</tissue>
    </source>
</reference>
<accession>A0A834U2Q9</accession>
<dbReference type="InterPro" id="IPR026960">
    <property type="entry name" value="RVT-Znf"/>
</dbReference>
<dbReference type="GO" id="GO:0003676">
    <property type="term" value="F:nucleic acid binding"/>
    <property type="evidence" value="ECO:0007669"/>
    <property type="project" value="InterPro"/>
</dbReference>
<dbReference type="InterPro" id="IPR002156">
    <property type="entry name" value="RNaseH_domain"/>
</dbReference>
<dbReference type="CDD" id="cd06222">
    <property type="entry name" value="RNase_H_like"/>
    <property type="match status" value="1"/>
</dbReference>
<dbReference type="Pfam" id="PF07734">
    <property type="entry name" value="FBA_1"/>
    <property type="match status" value="1"/>
</dbReference>
<organism evidence="3 4">
    <name type="scientific">Senna tora</name>
    <dbReference type="NCBI Taxonomy" id="362788"/>
    <lineage>
        <taxon>Eukaryota</taxon>
        <taxon>Viridiplantae</taxon>
        <taxon>Streptophyta</taxon>
        <taxon>Embryophyta</taxon>
        <taxon>Tracheophyta</taxon>
        <taxon>Spermatophyta</taxon>
        <taxon>Magnoliopsida</taxon>
        <taxon>eudicotyledons</taxon>
        <taxon>Gunneridae</taxon>
        <taxon>Pentapetalae</taxon>
        <taxon>rosids</taxon>
        <taxon>fabids</taxon>
        <taxon>Fabales</taxon>
        <taxon>Fabaceae</taxon>
        <taxon>Caesalpinioideae</taxon>
        <taxon>Cassia clade</taxon>
        <taxon>Senna</taxon>
    </lineage>
</organism>
<dbReference type="Pfam" id="PF00646">
    <property type="entry name" value="F-box"/>
    <property type="match status" value="1"/>
</dbReference>
<dbReference type="InterPro" id="IPR036047">
    <property type="entry name" value="F-box-like_dom_sf"/>
</dbReference>
<name>A0A834U2Q9_9FABA</name>
<dbReference type="CDD" id="cd22157">
    <property type="entry name" value="F-box_AtFBW1-like"/>
    <property type="match status" value="1"/>
</dbReference>
<protein>
    <submittedName>
        <fullName evidence="3">F-box protein interaction domain protein</fullName>
    </submittedName>
</protein>
<dbReference type="Pfam" id="PF13976">
    <property type="entry name" value="gag_pre-integrs"/>
    <property type="match status" value="1"/>
</dbReference>
<gene>
    <name evidence="3" type="ORF">G2W53_013808</name>
</gene>
<dbReference type="GO" id="GO:0004523">
    <property type="term" value="F:RNA-DNA hybrid ribonuclease activity"/>
    <property type="evidence" value="ECO:0007669"/>
    <property type="project" value="InterPro"/>
</dbReference>
<dbReference type="InterPro" id="IPR036691">
    <property type="entry name" value="Endo/exonu/phosph_ase_sf"/>
</dbReference>
<evidence type="ECO:0000259" key="2">
    <source>
        <dbReference type="PROSITE" id="PS50181"/>
    </source>
</evidence>
<evidence type="ECO:0000256" key="1">
    <source>
        <dbReference type="SAM" id="MobiDB-lite"/>
    </source>
</evidence>
<sequence length="1504" mass="169351">MTSAEDATGSTTDNVVTVVGEAAVPAPNTWTDAVPAPNTWTDAVPVLSTWTDAAPVLITGHRLNSSITTPSTGYIAQSGTYSSAMTTSRTPNDSWIVDSGASDHMTGNASLFSTLGPCKTSLQVKIADGTMAKVLGIGSVKISDTITLLNVLHVPTLACNLLSISKLTQDNHCSANFQSHNCTFQDLASGKTIGRAEEYNGLYHLGSSIFPAFNKAVLSANCPPDILLWHYRLGHPNFHYMQKLIETQNELTEFPNPNSVPQQQTQTTHDNKFGKVYTRRNGIQTENHTTPMMQTENPMSSSADSEGFNEGLSNFTILSSEINRIVMKRKGDLIAIREAKEVDDPVIQPLLPSFSDLPSPITTNILLRLPIKSVLICKCVCKSWHTIILDPDFTKLHFKRAPTDVMIRTDDPKHVSRILHLLEFQPKNFRGHLDYDNWKRYCIFEDFCELNCKGHMTFEAKFKLPLRDGKMVLDKMLETNNCGRKSSSIPCKPKDCKFAVVNSCMGLLCLCNPMDRNPVVVCNPVTGEFLRLPEACKNLIGTFDCGFGYHEKTREFKVIRVYTTNAQDPTNAQNRLFHRRVAEMHTLGTGNWKCVDIGIAPSGLRFPASVNGALHWLVSFSFGMRESIVRFNFELEKFERFPSPPCLLNGHGVMEFEDISMGELNGCLYVCGIFDSCWINLWMMEEYGVEDSWTKIYTIDFGSNYFWPYGSYLPVKLFNKGAAILMYNSKYCLLFYHERRGSGYKYFTVRGTQFNFEAFAHIPSLISLKDVVKGDVEVQSIHSRCAAFKLREENDLLHFNSRNQKKEAEKGKIERAIRDCYETYFKEGSPPKNYSEFYYAMLKDFLVWVHHDFGPWGPLLLGDNSANTNRQLGPWIRKNQSGKRVNDANQNRNAQYINGGKDGAITKIDSEGLLAKLHALSVSDHQPMLGEEQASSMEIMQIKTVENVEERTSPPPPILDNTANKTDVSQMPNPVDALIVKEKGNVKTWKCIARQLKENIKPEIHDNTNKRGREALEEITNQSVSPDDNEETKKQRDAPHTTHVRLDRAFGNPGWKDLFPNFRLQHLKAGESDHLPIMLDLDYQVRQNRIQPSNNKPFRFEQMWLKHDDCDSVVKAAWCDTSTRGLAPNIKLSRTIESLKSWNKTTFGHVGKKIKDLQEKITQVSDGQNYSVLNLGIARRIGNGDTTRILLDPWIPNFAPDQVRSLSNFTCEDSTVSLLVSNTSGWDRELICDMFNPTLVKDILSYNTLQLNTSTPADDYDWVADYQEIWRRIWKLQIPNKIKLFLWRANREILPVCQRLNQRGVDVDEMCPGCGCEAESVIHAFIGCDRLAPFWSSVDFPFALEFEEDLKFIDWFACAMTQWDIRVIPPAPIRYNLVQTSAGGDGEKICGRGGIDVLEASAILMGMEFAKELSCPKVVIESDAAVVVAALNKEEEPASTVGSVIVDILSLRDSFQSISFSWVSRTCNLVAHRLALIGAPSDSCKVWLEDQPVELMDVLALEDF</sequence>
<proteinExistence type="predicted"/>
<dbReference type="NCBIfam" id="TIGR01640">
    <property type="entry name" value="F_box_assoc_1"/>
    <property type="match status" value="1"/>
</dbReference>
<dbReference type="InterPro" id="IPR025724">
    <property type="entry name" value="GAG-pre-integrase_dom"/>
</dbReference>
<dbReference type="SUPFAM" id="SSF53098">
    <property type="entry name" value="Ribonuclease H-like"/>
    <property type="match status" value="1"/>
</dbReference>
<dbReference type="InterPro" id="IPR054722">
    <property type="entry name" value="PolX-like_BBD"/>
</dbReference>
<dbReference type="Gene3D" id="3.30.420.10">
    <property type="entry name" value="Ribonuclease H-like superfamily/Ribonuclease H"/>
    <property type="match status" value="1"/>
</dbReference>
<dbReference type="SUPFAM" id="SSF81383">
    <property type="entry name" value="F-box domain"/>
    <property type="match status" value="1"/>
</dbReference>
<dbReference type="Pfam" id="PF13456">
    <property type="entry name" value="RVT_3"/>
    <property type="match status" value="1"/>
</dbReference>
<dbReference type="EMBL" id="JAAIUW010000005">
    <property type="protein sequence ID" value="KAF7831475.1"/>
    <property type="molecule type" value="Genomic_DNA"/>
</dbReference>
<dbReference type="SMART" id="SM00256">
    <property type="entry name" value="FBOX"/>
    <property type="match status" value="1"/>
</dbReference>
<comment type="caution">
    <text evidence="3">The sequence shown here is derived from an EMBL/GenBank/DDBJ whole genome shotgun (WGS) entry which is preliminary data.</text>
</comment>
<dbReference type="Pfam" id="PF13966">
    <property type="entry name" value="zf-RVT"/>
    <property type="match status" value="1"/>
</dbReference>
<dbReference type="Gene3D" id="1.20.1280.50">
    <property type="match status" value="1"/>
</dbReference>
<dbReference type="Pfam" id="PF22936">
    <property type="entry name" value="Pol_BBD"/>
    <property type="match status" value="1"/>
</dbReference>
<dbReference type="InterPro" id="IPR006527">
    <property type="entry name" value="F-box-assoc_dom_typ1"/>
</dbReference>
<feature type="region of interest" description="Disordered" evidence="1">
    <location>
        <begin position="947"/>
        <end position="970"/>
    </location>
</feature>
<dbReference type="InterPro" id="IPR036397">
    <property type="entry name" value="RNaseH_sf"/>
</dbReference>
<dbReference type="InterPro" id="IPR012337">
    <property type="entry name" value="RNaseH-like_sf"/>
</dbReference>
<dbReference type="PANTHER" id="PTHR31672">
    <property type="entry name" value="BNACNNG10540D PROTEIN"/>
    <property type="match status" value="1"/>
</dbReference>
<dbReference type="InterPro" id="IPR001810">
    <property type="entry name" value="F-box_dom"/>
</dbReference>
<evidence type="ECO:0000313" key="3">
    <source>
        <dbReference type="EMBL" id="KAF7831475.1"/>
    </source>
</evidence>
<dbReference type="InterPro" id="IPR050796">
    <property type="entry name" value="SCF_F-box_component"/>
</dbReference>
<dbReference type="InterPro" id="IPR044730">
    <property type="entry name" value="RNase_H-like_dom_plant"/>
</dbReference>
<dbReference type="SUPFAM" id="SSF56219">
    <property type="entry name" value="DNase I-like"/>
    <property type="match status" value="1"/>
</dbReference>
<feature type="region of interest" description="Disordered" evidence="1">
    <location>
        <begin position="1018"/>
        <end position="1042"/>
    </location>
</feature>
<feature type="compositionally biased region" description="Basic and acidic residues" evidence="1">
    <location>
        <begin position="1031"/>
        <end position="1042"/>
    </location>
</feature>
<dbReference type="PANTHER" id="PTHR31672:SF13">
    <property type="entry name" value="F-BOX PROTEIN CPR30-LIKE"/>
    <property type="match status" value="1"/>
</dbReference>
<evidence type="ECO:0000313" key="4">
    <source>
        <dbReference type="Proteomes" id="UP000634136"/>
    </source>
</evidence>
<keyword evidence="4" id="KW-1185">Reference proteome</keyword>
<dbReference type="OrthoDB" id="610337at2759"/>
<dbReference type="Proteomes" id="UP000634136">
    <property type="component" value="Unassembled WGS sequence"/>
</dbReference>
<dbReference type="InterPro" id="IPR017451">
    <property type="entry name" value="F-box-assoc_interact_dom"/>
</dbReference>
<dbReference type="PROSITE" id="PS50181">
    <property type="entry name" value="FBOX"/>
    <property type="match status" value="1"/>
</dbReference>